<dbReference type="KEGG" id="kdj:28967810"/>
<name>A0A1A6A8K1_9TREE</name>
<evidence type="ECO:0000313" key="2">
    <source>
        <dbReference type="EMBL" id="OBR86387.1"/>
    </source>
</evidence>
<accession>A0A1A6A8K1</accession>
<organism evidence="2">
    <name type="scientific">Kwoniella dejecticola CBS 10117</name>
    <dbReference type="NCBI Taxonomy" id="1296121"/>
    <lineage>
        <taxon>Eukaryota</taxon>
        <taxon>Fungi</taxon>
        <taxon>Dikarya</taxon>
        <taxon>Basidiomycota</taxon>
        <taxon>Agaricomycotina</taxon>
        <taxon>Tremellomycetes</taxon>
        <taxon>Tremellales</taxon>
        <taxon>Cryptococcaceae</taxon>
        <taxon>Kwoniella</taxon>
    </lineage>
</organism>
<evidence type="ECO:0000259" key="1">
    <source>
        <dbReference type="PROSITE" id="PS50206"/>
    </source>
</evidence>
<dbReference type="SMART" id="SM00450">
    <property type="entry name" value="RHOD"/>
    <property type="match status" value="1"/>
</dbReference>
<reference evidence="3" key="2">
    <citation type="submission" date="2013-07" db="EMBL/GenBank/DDBJ databases">
        <authorList>
            <consortium name="The Broad Institute Genome Sequencing Platform"/>
            <person name="Cuomo C."/>
            <person name="Litvintseva A."/>
            <person name="Chen Y."/>
            <person name="Heitman J."/>
            <person name="Sun S."/>
            <person name="Springer D."/>
            <person name="Dromer F."/>
            <person name="Young S.K."/>
            <person name="Zeng Q."/>
            <person name="Gargeya S."/>
            <person name="Fitzgerald M."/>
            <person name="Abouelleil A."/>
            <person name="Alvarado L."/>
            <person name="Berlin A.M."/>
            <person name="Chapman S.B."/>
            <person name="Dewar J."/>
            <person name="Goldberg J."/>
            <person name="Griggs A."/>
            <person name="Gujja S."/>
            <person name="Hansen M."/>
            <person name="Howarth C."/>
            <person name="Imamovic A."/>
            <person name="Larimer J."/>
            <person name="McCowan C."/>
            <person name="Murphy C."/>
            <person name="Pearson M."/>
            <person name="Priest M."/>
            <person name="Roberts A."/>
            <person name="Saif S."/>
            <person name="Shea T."/>
            <person name="Sykes S."/>
            <person name="Wortman J."/>
            <person name="Nusbaum C."/>
            <person name="Birren B."/>
        </authorList>
    </citation>
    <scope>NUCLEOTIDE SEQUENCE</scope>
    <source>
        <strain evidence="3">CBS 10117</strain>
    </source>
</reference>
<proteinExistence type="predicted"/>
<evidence type="ECO:0000313" key="4">
    <source>
        <dbReference type="Proteomes" id="UP000078595"/>
    </source>
</evidence>
<dbReference type="VEuPathDB" id="FungiDB:I303_04111"/>
<dbReference type="Pfam" id="PF00581">
    <property type="entry name" value="Rhodanese"/>
    <property type="match status" value="1"/>
</dbReference>
<feature type="domain" description="Rhodanese" evidence="1">
    <location>
        <begin position="33"/>
        <end position="131"/>
    </location>
</feature>
<dbReference type="SUPFAM" id="SSF52821">
    <property type="entry name" value="Rhodanese/Cell cycle control phosphatase"/>
    <property type="match status" value="1"/>
</dbReference>
<dbReference type="EMBL" id="KI894030">
    <property type="protein sequence ID" value="OBR86387.1"/>
    <property type="molecule type" value="Genomic_DNA"/>
</dbReference>
<dbReference type="AlphaFoldDB" id="A0A1A6A8K1"/>
<reference evidence="3" key="3">
    <citation type="submission" date="2024-02" db="EMBL/GenBank/DDBJ databases">
        <title>Comparative genomics of Cryptococcus and Kwoniella reveals pathogenesis evolution and contrasting modes of karyotype evolution via chromosome fusion or intercentromeric recombination.</title>
        <authorList>
            <person name="Coelho M.A."/>
            <person name="David-Palma M."/>
            <person name="Shea T."/>
            <person name="Bowers K."/>
            <person name="McGinley-Smith S."/>
            <person name="Mohammad A.W."/>
            <person name="Gnirke A."/>
            <person name="Yurkov A.M."/>
            <person name="Nowrousian M."/>
            <person name="Sun S."/>
            <person name="Cuomo C.A."/>
            <person name="Heitman J."/>
        </authorList>
    </citation>
    <scope>NUCLEOTIDE SEQUENCE</scope>
    <source>
        <strain evidence="3">CBS 10117</strain>
    </source>
</reference>
<dbReference type="InterPro" id="IPR036873">
    <property type="entry name" value="Rhodanese-like_dom_sf"/>
</dbReference>
<dbReference type="PROSITE" id="PS50206">
    <property type="entry name" value="RHODANESE_3"/>
    <property type="match status" value="1"/>
</dbReference>
<dbReference type="EMBL" id="CP144533">
    <property type="protein sequence ID" value="WWC61509.1"/>
    <property type="molecule type" value="Genomic_DNA"/>
</dbReference>
<protein>
    <recommendedName>
        <fullName evidence="1">Rhodanese domain-containing protein</fullName>
    </recommendedName>
</protein>
<dbReference type="InterPro" id="IPR001763">
    <property type="entry name" value="Rhodanese-like_dom"/>
</dbReference>
<dbReference type="STRING" id="1296121.A0A1A6A8K1"/>
<dbReference type="GeneID" id="28967810"/>
<dbReference type="RefSeq" id="XP_018264229.1">
    <property type="nucleotide sequence ID" value="XM_018407421.1"/>
</dbReference>
<dbReference type="Proteomes" id="UP000078595">
    <property type="component" value="Chromosome 4"/>
</dbReference>
<reference evidence="2" key="1">
    <citation type="submission" date="2013-07" db="EMBL/GenBank/DDBJ databases">
        <title>The Genome Sequence of Cryptococcus dejecticola CBS10117.</title>
        <authorList>
            <consortium name="The Broad Institute Genome Sequencing Platform"/>
            <person name="Cuomo C."/>
            <person name="Litvintseva A."/>
            <person name="Chen Y."/>
            <person name="Heitman J."/>
            <person name="Sun S."/>
            <person name="Springer D."/>
            <person name="Dromer F."/>
            <person name="Young S.K."/>
            <person name="Zeng Q."/>
            <person name="Gargeya S."/>
            <person name="Fitzgerald M."/>
            <person name="Abouelleil A."/>
            <person name="Alvarado L."/>
            <person name="Berlin A.M."/>
            <person name="Chapman S.B."/>
            <person name="Dewar J."/>
            <person name="Goldberg J."/>
            <person name="Griggs A."/>
            <person name="Gujja S."/>
            <person name="Hansen M."/>
            <person name="Howarth C."/>
            <person name="Imamovic A."/>
            <person name="Larimer J."/>
            <person name="McCowan C."/>
            <person name="Murphy C."/>
            <person name="Pearson M."/>
            <person name="Priest M."/>
            <person name="Roberts A."/>
            <person name="Saif S."/>
            <person name="Shea T."/>
            <person name="Sykes S."/>
            <person name="Wortman J."/>
            <person name="Nusbaum C."/>
            <person name="Birren B."/>
        </authorList>
    </citation>
    <scope>NUCLEOTIDE SEQUENCE [LARGE SCALE GENOMIC DNA]</scope>
    <source>
        <strain evidence="2">CBS 10117</strain>
    </source>
</reference>
<keyword evidence="4" id="KW-1185">Reference proteome</keyword>
<dbReference type="Gene3D" id="3.40.250.10">
    <property type="entry name" value="Rhodanese-like domain"/>
    <property type="match status" value="1"/>
</dbReference>
<evidence type="ECO:0000313" key="3">
    <source>
        <dbReference type="EMBL" id="WWC61509.1"/>
    </source>
</evidence>
<sequence length="139" mass="15101">MSPQKSKVEAYLEAKRAQIDRLGPEAAYEVIAKKDGAILIDTRPAAYRESEGSVPGAVIVERNVLEWRLDPSSPDCIEEARIQGFKPIVMCNEGYASSLAAQVLVELGVNTAVDLEGGFRAWKARGLPVSQGQEDSVKQ</sequence>
<gene>
    <name evidence="2" type="ORF">I303_04111</name>
    <name evidence="3" type="ORF">I303_104093</name>
</gene>
<dbReference type="OrthoDB" id="566238at2759"/>